<dbReference type="Proteomes" id="UP001141806">
    <property type="component" value="Unassembled WGS sequence"/>
</dbReference>
<dbReference type="InterPro" id="IPR000070">
    <property type="entry name" value="Pectinesterase_cat"/>
</dbReference>
<dbReference type="GO" id="GO:0030599">
    <property type="term" value="F:pectinesterase activity"/>
    <property type="evidence" value="ECO:0007669"/>
    <property type="project" value="InterPro"/>
</dbReference>
<keyword evidence="9" id="KW-1185">Reference proteome</keyword>
<dbReference type="OrthoDB" id="2019149at2759"/>
<reference evidence="8" key="1">
    <citation type="journal article" date="2023" name="Plant J.">
        <title>The genome of the king protea, Protea cynaroides.</title>
        <authorList>
            <person name="Chang J."/>
            <person name="Duong T.A."/>
            <person name="Schoeman C."/>
            <person name="Ma X."/>
            <person name="Roodt D."/>
            <person name="Barker N."/>
            <person name="Li Z."/>
            <person name="Van de Peer Y."/>
            <person name="Mizrachi E."/>
        </authorList>
    </citation>
    <scope>NUCLEOTIDE SEQUENCE</scope>
    <source>
        <tissue evidence="8">Young leaves</tissue>
    </source>
</reference>
<keyword evidence="5" id="KW-0063">Aspartyl esterase</keyword>
<keyword evidence="6" id="KW-1133">Transmembrane helix</keyword>
<comment type="similarity">
    <text evidence="3">In the C-terminal section; belongs to the pectinesterase family.</text>
</comment>
<name>A0A9Q0QRS6_9MAGN</name>
<dbReference type="CDD" id="cd15798">
    <property type="entry name" value="PMEI-like_3"/>
    <property type="match status" value="1"/>
</dbReference>
<feature type="domain" description="Pectinesterase inhibitor" evidence="7">
    <location>
        <begin position="67"/>
        <end position="218"/>
    </location>
</feature>
<evidence type="ECO:0000256" key="2">
    <source>
        <dbReference type="ARBA" id="ARBA00006027"/>
    </source>
</evidence>
<dbReference type="InterPro" id="IPR035513">
    <property type="entry name" value="Invertase/methylesterase_inhib"/>
</dbReference>
<sequence length="540" mass="58761">MSIFIILLKHGGIEHPRAECPAAGNKMTRKAVIISVSLILVVGVVIGAVVVSNNRNGHSSSNKSLSTNTKAVEAVCAPTWYKDKCINTIAPVAANASAGPKDFLRAALVATMEEVKIWTERSVAMKNDNHTSADNMALDSCKQFLQLAVRDLHKALAMVDDNELHVIHDEVDEFRNWLAANLAFQDVCHDQIGDPDLKAVLQDGLRNATQLTTNALVLFAELSTILRSLNIPLEVNPKPARRLLNVAEHGYPHWLSHENRRLLVGEPPIPNAVVAQDGSGQFNTIGAALASYPPNFPPNTKFVIYVKAGNYSEPDLVVTQNQNNVLMYGDGPEKTIITGSRSAASKKYDSVDTAPFTVRGSDFVAKDIGFINYADPQGQQALALIVNPVMGQVNVISADGTTTSTNFTHTGLVFQHCKIVAEPDLLAANPPVQTFLGRPWKEYAAAIFMYTDIGGFIDPQGWTTMGNYTENCFFAEYANTGPGNRTDGRVKFGKCVHAYHDDNMLSKFTVAPFIRGDEWLPSSGIPFTLGFNDPAPLTKL</sequence>
<dbReference type="GO" id="GO:0004857">
    <property type="term" value="F:enzyme inhibitor activity"/>
    <property type="evidence" value="ECO:0007669"/>
    <property type="project" value="InterPro"/>
</dbReference>
<dbReference type="AlphaFoldDB" id="A0A9Q0QRS6"/>
<evidence type="ECO:0000256" key="4">
    <source>
        <dbReference type="ARBA" id="ARBA00022801"/>
    </source>
</evidence>
<organism evidence="8 9">
    <name type="scientific">Protea cynaroides</name>
    <dbReference type="NCBI Taxonomy" id="273540"/>
    <lineage>
        <taxon>Eukaryota</taxon>
        <taxon>Viridiplantae</taxon>
        <taxon>Streptophyta</taxon>
        <taxon>Embryophyta</taxon>
        <taxon>Tracheophyta</taxon>
        <taxon>Spermatophyta</taxon>
        <taxon>Magnoliopsida</taxon>
        <taxon>Proteales</taxon>
        <taxon>Proteaceae</taxon>
        <taxon>Protea</taxon>
    </lineage>
</organism>
<comment type="similarity">
    <text evidence="2">In the N-terminal section; belongs to the PMEI family.</text>
</comment>
<dbReference type="Pfam" id="PF04043">
    <property type="entry name" value="PMEI"/>
    <property type="match status" value="1"/>
</dbReference>
<dbReference type="SUPFAM" id="SSF51126">
    <property type="entry name" value="Pectin lyase-like"/>
    <property type="match status" value="1"/>
</dbReference>
<evidence type="ECO:0000313" key="8">
    <source>
        <dbReference type="EMBL" id="KAJ4969480.1"/>
    </source>
</evidence>
<protein>
    <recommendedName>
        <fullName evidence="7">Pectinesterase inhibitor domain-containing protein</fullName>
    </recommendedName>
</protein>
<dbReference type="SMART" id="SM00856">
    <property type="entry name" value="PMEI"/>
    <property type="match status" value="1"/>
</dbReference>
<evidence type="ECO:0000256" key="3">
    <source>
        <dbReference type="ARBA" id="ARBA00007786"/>
    </source>
</evidence>
<proteinExistence type="inferred from homology"/>
<comment type="caution">
    <text evidence="8">The sequence shown here is derived from an EMBL/GenBank/DDBJ whole genome shotgun (WGS) entry which is preliminary data.</text>
</comment>
<dbReference type="InterPro" id="IPR011050">
    <property type="entry name" value="Pectin_lyase_fold/virulence"/>
</dbReference>
<dbReference type="GO" id="GO:0042545">
    <property type="term" value="P:cell wall modification"/>
    <property type="evidence" value="ECO:0007669"/>
    <property type="project" value="InterPro"/>
</dbReference>
<dbReference type="EMBL" id="JAMYWD010000006">
    <property type="protein sequence ID" value="KAJ4969480.1"/>
    <property type="molecule type" value="Genomic_DNA"/>
</dbReference>
<dbReference type="Gene3D" id="1.20.140.40">
    <property type="entry name" value="Invertase/pectin methylesterase inhibitor family protein"/>
    <property type="match status" value="1"/>
</dbReference>
<keyword evidence="6" id="KW-0812">Transmembrane</keyword>
<dbReference type="SUPFAM" id="SSF101148">
    <property type="entry name" value="Plant invertase/pectin methylesterase inhibitor"/>
    <property type="match status" value="1"/>
</dbReference>
<dbReference type="Pfam" id="PF01095">
    <property type="entry name" value="Pectinesterase"/>
    <property type="match status" value="1"/>
</dbReference>
<keyword evidence="4" id="KW-0378">Hydrolase</keyword>
<comment type="pathway">
    <text evidence="1">Glycan metabolism; pectin degradation; 2-dehydro-3-deoxy-D-gluconate from pectin: step 1/5.</text>
</comment>
<feature type="transmembrane region" description="Helical" evidence="6">
    <location>
        <begin position="31"/>
        <end position="51"/>
    </location>
</feature>
<evidence type="ECO:0000259" key="7">
    <source>
        <dbReference type="SMART" id="SM00856"/>
    </source>
</evidence>
<dbReference type="NCBIfam" id="TIGR01614">
    <property type="entry name" value="PME_inhib"/>
    <property type="match status" value="1"/>
</dbReference>
<keyword evidence="6" id="KW-0472">Membrane</keyword>
<dbReference type="InterPro" id="IPR012334">
    <property type="entry name" value="Pectin_lyas_fold"/>
</dbReference>
<dbReference type="InterPro" id="IPR006501">
    <property type="entry name" value="Pectinesterase_inhib_dom"/>
</dbReference>
<gene>
    <name evidence="8" type="ORF">NE237_016181</name>
</gene>
<dbReference type="Gene3D" id="2.160.20.10">
    <property type="entry name" value="Single-stranded right-handed beta-helix, Pectin lyase-like"/>
    <property type="match status" value="2"/>
</dbReference>
<accession>A0A9Q0QRS6</accession>
<evidence type="ECO:0000313" key="9">
    <source>
        <dbReference type="Proteomes" id="UP001141806"/>
    </source>
</evidence>
<evidence type="ECO:0000256" key="5">
    <source>
        <dbReference type="ARBA" id="ARBA00023085"/>
    </source>
</evidence>
<evidence type="ECO:0000256" key="6">
    <source>
        <dbReference type="SAM" id="Phobius"/>
    </source>
</evidence>
<evidence type="ECO:0000256" key="1">
    <source>
        <dbReference type="ARBA" id="ARBA00005184"/>
    </source>
</evidence>
<dbReference type="PANTHER" id="PTHR31707">
    <property type="entry name" value="PECTINESTERASE"/>
    <property type="match status" value="1"/>
</dbReference>